<sequence>MWEEFYGVKSSVVSADLVESACPEKIKEFDDRRALKKKNQRKSRSKKSGKECSVAEIDRKLQNLLLDIELGSKSKGNADSRAAILCWKTGANVPKHEVIDLLSPRKLQGLLLDIELRSKSSPMASREVITDKMTTAADQQMNDQQISIIDLSDSETEKSPEHARKARELRLFMFILLVIHRFNHPNALKSHPMFSMAIWYCYTLDTEQWGIYEGLTSSWNMGVRPAIAETNDKKVCRDKELGLSMPPHVVELWIGSSRDQ</sequence>
<dbReference type="Pfam" id="PF25386">
    <property type="entry name" value="Chromo_SEND1"/>
    <property type="match status" value="1"/>
</dbReference>
<proteinExistence type="predicted"/>
<feature type="domain" description="Single-strand DNA endonuclease 1 chromo" evidence="1">
    <location>
        <begin position="1"/>
        <end position="34"/>
    </location>
</feature>
<dbReference type="AlphaFoldDB" id="A0A6A2YKU4"/>
<evidence type="ECO:0000313" key="2">
    <source>
        <dbReference type="EMBL" id="KAE8678294.1"/>
    </source>
</evidence>
<evidence type="ECO:0000259" key="1">
    <source>
        <dbReference type="Pfam" id="PF25386"/>
    </source>
</evidence>
<keyword evidence="3" id="KW-1185">Reference proteome</keyword>
<reference evidence="2" key="1">
    <citation type="submission" date="2019-09" db="EMBL/GenBank/DDBJ databases">
        <title>Draft genome information of white flower Hibiscus syriacus.</title>
        <authorList>
            <person name="Kim Y.-M."/>
        </authorList>
    </citation>
    <scope>NUCLEOTIDE SEQUENCE [LARGE SCALE GENOMIC DNA]</scope>
    <source>
        <strain evidence="2">YM2019G1</strain>
    </source>
</reference>
<accession>A0A6A2YKU4</accession>
<protein>
    <recommendedName>
        <fullName evidence="1">Single-strand DNA endonuclease 1 chromo domain-containing protein</fullName>
    </recommendedName>
</protein>
<dbReference type="EMBL" id="VEPZ02001337">
    <property type="protein sequence ID" value="KAE8678294.1"/>
    <property type="molecule type" value="Genomic_DNA"/>
</dbReference>
<dbReference type="Proteomes" id="UP000436088">
    <property type="component" value="Unassembled WGS sequence"/>
</dbReference>
<organism evidence="2 3">
    <name type="scientific">Hibiscus syriacus</name>
    <name type="common">Rose of Sharon</name>
    <dbReference type="NCBI Taxonomy" id="106335"/>
    <lineage>
        <taxon>Eukaryota</taxon>
        <taxon>Viridiplantae</taxon>
        <taxon>Streptophyta</taxon>
        <taxon>Embryophyta</taxon>
        <taxon>Tracheophyta</taxon>
        <taxon>Spermatophyta</taxon>
        <taxon>Magnoliopsida</taxon>
        <taxon>eudicotyledons</taxon>
        <taxon>Gunneridae</taxon>
        <taxon>Pentapetalae</taxon>
        <taxon>rosids</taxon>
        <taxon>malvids</taxon>
        <taxon>Malvales</taxon>
        <taxon>Malvaceae</taxon>
        <taxon>Malvoideae</taxon>
        <taxon>Hibiscus</taxon>
    </lineage>
</organism>
<name>A0A6A2YKU4_HIBSY</name>
<gene>
    <name evidence="2" type="ORF">F3Y22_tig00111427pilonHSYRG00364</name>
</gene>
<dbReference type="InterPro" id="IPR057340">
    <property type="entry name" value="Chromo_SEND1"/>
</dbReference>
<comment type="caution">
    <text evidence="2">The sequence shown here is derived from an EMBL/GenBank/DDBJ whole genome shotgun (WGS) entry which is preliminary data.</text>
</comment>
<evidence type="ECO:0000313" key="3">
    <source>
        <dbReference type="Proteomes" id="UP000436088"/>
    </source>
</evidence>